<dbReference type="GO" id="GO:0004521">
    <property type="term" value="F:RNA endonuclease activity"/>
    <property type="evidence" value="ECO:0007669"/>
    <property type="project" value="InterPro"/>
</dbReference>
<keyword evidence="4 6" id="KW-1133">Transmembrane helix</keyword>
<evidence type="ECO:0000256" key="3">
    <source>
        <dbReference type="ARBA" id="ARBA00022692"/>
    </source>
</evidence>
<accession>A0A3M7RG60</accession>
<protein>
    <submittedName>
        <fullName evidence="7">Ribonuclease kappa-B-like</fullName>
    </submittedName>
</protein>
<dbReference type="InterPro" id="IPR026770">
    <property type="entry name" value="RNase_K"/>
</dbReference>
<dbReference type="Proteomes" id="UP000276133">
    <property type="component" value="Unassembled WGS sequence"/>
</dbReference>
<evidence type="ECO:0000256" key="6">
    <source>
        <dbReference type="SAM" id="Phobius"/>
    </source>
</evidence>
<dbReference type="EMBL" id="REGN01003439">
    <property type="protein sequence ID" value="RNA22491.1"/>
    <property type="molecule type" value="Genomic_DNA"/>
</dbReference>
<dbReference type="PANTHER" id="PTHR31733">
    <property type="entry name" value="RIBONUCLEASE KAPPA"/>
    <property type="match status" value="1"/>
</dbReference>
<evidence type="ECO:0000313" key="8">
    <source>
        <dbReference type="Proteomes" id="UP000276133"/>
    </source>
</evidence>
<dbReference type="OrthoDB" id="67317at2759"/>
<evidence type="ECO:0000256" key="5">
    <source>
        <dbReference type="ARBA" id="ARBA00023136"/>
    </source>
</evidence>
<organism evidence="7 8">
    <name type="scientific">Brachionus plicatilis</name>
    <name type="common">Marine rotifer</name>
    <name type="synonym">Brachionus muelleri</name>
    <dbReference type="NCBI Taxonomy" id="10195"/>
    <lineage>
        <taxon>Eukaryota</taxon>
        <taxon>Metazoa</taxon>
        <taxon>Spiralia</taxon>
        <taxon>Gnathifera</taxon>
        <taxon>Rotifera</taxon>
        <taxon>Eurotatoria</taxon>
        <taxon>Monogononta</taxon>
        <taxon>Pseudotrocha</taxon>
        <taxon>Ploima</taxon>
        <taxon>Brachionidae</taxon>
        <taxon>Brachionus</taxon>
    </lineage>
</organism>
<comment type="caution">
    <text evidence="7">The sequence shown here is derived from an EMBL/GenBank/DDBJ whole genome shotgun (WGS) entry which is preliminary data.</text>
</comment>
<gene>
    <name evidence="7" type="ORF">BpHYR1_016879</name>
</gene>
<evidence type="ECO:0000256" key="2">
    <source>
        <dbReference type="ARBA" id="ARBA00008458"/>
    </source>
</evidence>
<feature type="transmembrane region" description="Helical" evidence="6">
    <location>
        <begin position="12"/>
        <end position="39"/>
    </location>
</feature>
<feature type="transmembrane region" description="Helical" evidence="6">
    <location>
        <begin position="76"/>
        <end position="97"/>
    </location>
</feature>
<keyword evidence="8" id="KW-1185">Reference proteome</keyword>
<sequence>MAKSPRYSKLHICGPGLSICCSLISVWGIIMLAIVGGLLSAKSAAFIEDIPEVDEHNLSYEERLNKGFDLAATNCYGAVGLYLGCLIFCGIQVFFNIKASAMKN</sequence>
<dbReference type="AlphaFoldDB" id="A0A3M7RG60"/>
<comment type="subcellular location">
    <subcellularLocation>
        <location evidence="1">Membrane</location>
        <topology evidence="1">Multi-pass membrane protein</topology>
    </subcellularLocation>
</comment>
<name>A0A3M7RG60_BRAPC</name>
<dbReference type="InterPro" id="IPR056552">
    <property type="entry name" value="Ribonucl_Kappa"/>
</dbReference>
<reference evidence="7 8" key="1">
    <citation type="journal article" date="2018" name="Sci. Rep.">
        <title>Genomic signatures of local adaptation to the degree of environmental predictability in rotifers.</title>
        <authorList>
            <person name="Franch-Gras L."/>
            <person name="Hahn C."/>
            <person name="Garcia-Roger E.M."/>
            <person name="Carmona M.J."/>
            <person name="Serra M."/>
            <person name="Gomez A."/>
        </authorList>
    </citation>
    <scope>NUCLEOTIDE SEQUENCE [LARGE SCALE GENOMIC DNA]</scope>
    <source>
        <strain evidence="7">HYR1</strain>
    </source>
</reference>
<dbReference type="STRING" id="10195.A0A3M7RG60"/>
<keyword evidence="3 6" id="KW-0812">Transmembrane</keyword>
<evidence type="ECO:0000313" key="7">
    <source>
        <dbReference type="EMBL" id="RNA22491.1"/>
    </source>
</evidence>
<evidence type="ECO:0000256" key="4">
    <source>
        <dbReference type="ARBA" id="ARBA00022989"/>
    </source>
</evidence>
<evidence type="ECO:0000256" key="1">
    <source>
        <dbReference type="ARBA" id="ARBA00004141"/>
    </source>
</evidence>
<keyword evidence="5 6" id="KW-0472">Membrane</keyword>
<dbReference type="GO" id="GO:0016020">
    <property type="term" value="C:membrane"/>
    <property type="evidence" value="ECO:0007669"/>
    <property type="project" value="UniProtKB-SubCell"/>
</dbReference>
<dbReference type="Pfam" id="PF23489">
    <property type="entry name" value="V-ATPase_su_f"/>
    <property type="match status" value="1"/>
</dbReference>
<proteinExistence type="inferred from homology"/>
<comment type="similarity">
    <text evidence="2">Belongs to the RNase K family.</text>
</comment>